<sequence>MGLNYYYFFILWVLGIKTSCDVRQRIRVEFESTLSRSDCPCTM</sequence>
<accession>A0A2P2PFF8</accession>
<proteinExistence type="predicted"/>
<name>A0A2P2PFF8_RHIMU</name>
<dbReference type="EMBL" id="GGEC01072989">
    <property type="protein sequence ID" value="MBX53473.1"/>
    <property type="molecule type" value="Transcribed_RNA"/>
</dbReference>
<evidence type="ECO:0000313" key="1">
    <source>
        <dbReference type="EMBL" id="MBX53473.1"/>
    </source>
</evidence>
<reference evidence="1" key="1">
    <citation type="submission" date="2018-02" db="EMBL/GenBank/DDBJ databases">
        <title>Rhizophora mucronata_Transcriptome.</title>
        <authorList>
            <person name="Meera S.P."/>
            <person name="Sreeshan A."/>
            <person name="Augustine A."/>
        </authorList>
    </citation>
    <scope>NUCLEOTIDE SEQUENCE</scope>
    <source>
        <tissue evidence="1">Leaf</tissue>
    </source>
</reference>
<organism evidence="1">
    <name type="scientific">Rhizophora mucronata</name>
    <name type="common">Asiatic mangrove</name>
    <dbReference type="NCBI Taxonomy" id="61149"/>
    <lineage>
        <taxon>Eukaryota</taxon>
        <taxon>Viridiplantae</taxon>
        <taxon>Streptophyta</taxon>
        <taxon>Embryophyta</taxon>
        <taxon>Tracheophyta</taxon>
        <taxon>Spermatophyta</taxon>
        <taxon>Magnoliopsida</taxon>
        <taxon>eudicotyledons</taxon>
        <taxon>Gunneridae</taxon>
        <taxon>Pentapetalae</taxon>
        <taxon>rosids</taxon>
        <taxon>fabids</taxon>
        <taxon>Malpighiales</taxon>
        <taxon>Rhizophoraceae</taxon>
        <taxon>Rhizophora</taxon>
    </lineage>
</organism>
<dbReference type="AlphaFoldDB" id="A0A2P2PFF8"/>
<protein>
    <submittedName>
        <fullName evidence="1">Uncharacterized protein</fullName>
    </submittedName>
</protein>